<reference evidence="1 2" key="1">
    <citation type="submission" date="2023-12" db="EMBL/GenBank/DDBJ databases">
        <title>Genome comparison identifies genes involved in endophytic behavior of Lysinibacillus irui and provides insights into its role as a plant-growth promoting bacterium.</title>
        <authorList>
            <person name="Hilario S."/>
            <person name="Matos I."/>
            <person name="Goncalves M.F.M."/>
            <person name="Pardo C.A."/>
            <person name="Santos M.J."/>
        </authorList>
    </citation>
    <scope>NUCLEOTIDE SEQUENCE [LARGE SCALE GENOMIC DNA]</scope>
    <source>
        <strain evidence="1 2">B3</strain>
    </source>
</reference>
<organism evidence="1 2">
    <name type="scientific">Lysinibacillus irui</name>
    <dbReference type="NCBI Taxonomy" id="2998077"/>
    <lineage>
        <taxon>Bacteria</taxon>
        <taxon>Bacillati</taxon>
        <taxon>Bacillota</taxon>
        <taxon>Bacilli</taxon>
        <taxon>Bacillales</taxon>
        <taxon>Bacillaceae</taxon>
        <taxon>Lysinibacillus</taxon>
    </lineage>
</organism>
<keyword evidence="2" id="KW-1185">Reference proteome</keyword>
<protein>
    <submittedName>
        <fullName evidence="1">Uncharacterized protein</fullName>
    </submittedName>
</protein>
<evidence type="ECO:0000313" key="1">
    <source>
        <dbReference type="EMBL" id="MEA0975957.1"/>
    </source>
</evidence>
<comment type="caution">
    <text evidence="1">The sequence shown here is derived from an EMBL/GenBank/DDBJ whole genome shotgun (WGS) entry which is preliminary data.</text>
</comment>
<dbReference type="Proteomes" id="UP001289615">
    <property type="component" value="Unassembled WGS sequence"/>
</dbReference>
<dbReference type="EMBL" id="JAXUIA010000003">
    <property type="protein sequence ID" value="MEA0975957.1"/>
    <property type="molecule type" value="Genomic_DNA"/>
</dbReference>
<accession>A0ABU5NIU0</accession>
<proteinExistence type="predicted"/>
<name>A0ABU5NIU0_9BACI</name>
<sequence>MKSISLRFEGEYWDYLIKYNLLYLWTFNGELEIYNWEDILIYLSENKEIKIYSIFQGRKNEKLLIMDLLINEKLVDDINITLSKSELNKYLIKKYNTPTGELTISLDSYGEKLLLNTDEGLFLSELDDIENSQKIFDMSFYNLNIGSYGKVALSAGDDGVFGLQLLKKNEYFTFLESEVKNITRKHSNKAEWINDNIYNTSYIEDDYIFNFSNLDSISYNSSEIFKYLPINERSKNISWINNNKIYRAINNYELEEVTLIDLGNGKLDFRSRTISFQSWKGDLVAGAGTSFGTVVECENAMIVIFKNHEFVNIPGEVIRWKSYKSNERYGNLLGMIYDDEIVFRAFEKYPV</sequence>
<evidence type="ECO:0000313" key="2">
    <source>
        <dbReference type="Proteomes" id="UP001289615"/>
    </source>
</evidence>
<gene>
    <name evidence="1" type="ORF">U6C28_06550</name>
</gene>
<dbReference type="RefSeq" id="WP_322611087.1">
    <property type="nucleotide sequence ID" value="NZ_JAXLNX010000006.1"/>
</dbReference>